<protein>
    <recommendedName>
        <fullName evidence="1">Mut7-C RNAse domain-containing protein</fullName>
    </recommendedName>
</protein>
<comment type="caution">
    <text evidence="2">The sequence shown here is derived from an EMBL/GenBank/DDBJ whole genome shotgun (WGS) entry which is preliminary data.</text>
</comment>
<proteinExistence type="predicted"/>
<dbReference type="PANTHER" id="PTHR39081:SF1">
    <property type="entry name" value="MUT7-C RNASE DOMAIN-CONTAINING PROTEIN"/>
    <property type="match status" value="1"/>
</dbReference>
<dbReference type="PANTHER" id="PTHR39081">
    <property type="entry name" value="MUT7-C DOMAIN-CONTAINING PROTEIN"/>
    <property type="match status" value="1"/>
</dbReference>
<dbReference type="AlphaFoldDB" id="A0A7C6AF27"/>
<reference evidence="2" key="1">
    <citation type="journal article" date="2020" name="mSystems">
        <title>Genome- and Community-Level Interaction Insights into Carbon Utilization and Element Cycling Functions of Hydrothermarchaeota in Hydrothermal Sediment.</title>
        <authorList>
            <person name="Zhou Z."/>
            <person name="Liu Y."/>
            <person name="Xu W."/>
            <person name="Pan J."/>
            <person name="Luo Z.H."/>
            <person name="Li M."/>
        </authorList>
    </citation>
    <scope>NUCLEOTIDE SEQUENCE [LARGE SCALE GENOMIC DNA]</scope>
    <source>
        <strain evidence="2">SpSt-783</strain>
    </source>
</reference>
<dbReference type="InterPro" id="IPR002782">
    <property type="entry name" value="Mut7-C_RNAse_dom"/>
</dbReference>
<name>A0A7C6AF27_UNCW3</name>
<feature type="domain" description="Mut7-C RNAse" evidence="1">
    <location>
        <begin position="1"/>
        <end position="138"/>
    </location>
</feature>
<sequence>MKFFCNGMLGKLCKYLRICGIDTLYSNEGMKSLIRARKENRIFLTRNIKLKDKEGVFFVESEMLPIQLRTIIKYFNLEDKLNFFSRCLRCNEILVDVAKEEIKNLIPFYTYKNFTEFARCPKCQRIYWRGSHYEKMVNDIKELIG</sequence>
<dbReference type="EMBL" id="DTHJ01000033">
    <property type="protein sequence ID" value="HHS62273.1"/>
    <property type="molecule type" value="Genomic_DNA"/>
</dbReference>
<accession>A0A7C6AF27</accession>
<organism evidence="2">
    <name type="scientific">candidate division WOR-3 bacterium</name>
    <dbReference type="NCBI Taxonomy" id="2052148"/>
    <lineage>
        <taxon>Bacteria</taxon>
        <taxon>Bacteria division WOR-3</taxon>
    </lineage>
</organism>
<evidence type="ECO:0000259" key="1">
    <source>
        <dbReference type="Pfam" id="PF01927"/>
    </source>
</evidence>
<gene>
    <name evidence="2" type="ORF">ENV70_01475</name>
</gene>
<evidence type="ECO:0000313" key="2">
    <source>
        <dbReference type="EMBL" id="HHS62273.1"/>
    </source>
</evidence>
<dbReference type="Pfam" id="PF01927">
    <property type="entry name" value="Mut7-C"/>
    <property type="match status" value="1"/>
</dbReference>